<gene>
    <name evidence="1" type="ORF">QFC19_004618</name>
</gene>
<sequence length="318" mass="35798">MAMLLRSQLFLVQSRPTLGSISTYRRLTTASGVHTDGESELYKKSCERNKEIQQQWLKSSVSRLASGPYSNESSSKADENGSSYYLPMVNKWLGRYKMNILAEALLAAKKFSKYAWIPCNHGAKFALMAGDFYFSIDETSAYSNIYLVSVAKRKALAKIKEERSNAAKTSTYIFPYHPRRIILHADSFQEAIHLADALVEKMVRGEKLRLTFPVDPFSLPSLQRFAPWRNEPSTAAQLSILLRLGSNCREPDLFKVALSMQKGDVAALITDTTMNFEKAPLLSRGAEEEDHPVVQEFDAMTDSHANFVMSNGLWDLES</sequence>
<name>A0ACC2VUT1_9TREE</name>
<protein>
    <submittedName>
        <fullName evidence="1">Uncharacterized protein</fullName>
    </submittedName>
</protein>
<comment type="caution">
    <text evidence="1">The sequence shown here is derived from an EMBL/GenBank/DDBJ whole genome shotgun (WGS) entry which is preliminary data.</text>
</comment>
<keyword evidence="2" id="KW-1185">Reference proteome</keyword>
<accession>A0ACC2VUT1</accession>
<evidence type="ECO:0000313" key="2">
    <source>
        <dbReference type="Proteomes" id="UP001241377"/>
    </source>
</evidence>
<dbReference type="Proteomes" id="UP001241377">
    <property type="component" value="Unassembled WGS sequence"/>
</dbReference>
<proteinExistence type="predicted"/>
<reference evidence="1" key="1">
    <citation type="submission" date="2023-04" db="EMBL/GenBank/DDBJ databases">
        <title>Draft Genome sequencing of Naganishia species isolated from polar environments using Oxford Nanopore Technology.</title>
        <authorList>
            <person name="Leo P."/>
            <person name="Venkateswaran K."/>
        </authorList>
    </citation>
    <scope>NUCLEOTIDE SEQUENCE</scope>
    <source>
        <strain evidence="1">MNA-CCFEE 5261</strain>
    </source>
</reference>
<evidence type="ECO:0000313" key="1">
    <source>
        <dbReference type="EMBL" id="KAJ9102888.1"/>
    </source>
</evidence>
<dbReference type="EMBL" id="JASBWR010000049">
    <property type="protein sequence ID" value="KAJ9102888.1"/>
    <property type="molecule type" value="Genomic_DNA"/>
</dbReference>
<organism evidence="1 2">
    <name type="scientific">Naganishia cerealis</name>
    <dbReference type="NCBI Taxonomy" id="610337"/>
    <lineage>
        <taxon>Eukaryota</taxon>
        <taxon>Fungi</taxon>
        <taxon>Dikarya</taxon>
        <taxon>Basidiomycota</taxon>
        <taxon>Agaricomycotina</taxon>
        <taxon>Tremellomycetes</taxon>
        <taxon>Filobasidiales</taxon>
        <taxon>Filobasidiaceae</taxon>
        <taxon>Naganishia</taxon>
    </lineage>
</organism>